<dbReference type="InterPro" id="IPR003593">
    <property type="entry name" value="AAA+_ATPase"/>
</dbReference>
<evidence type="ECO:0000256" key="1">
    <source>
        <dbReference type="ARBA" id="ARBA00004651"/>
    </source>
</evidence>
<dbReference type="InterPro" id="IPR017871">
    <property type="entry name" value="ABC_transporter-like_CS"/>
</dbReference>
<gene>
    <name evidence="11" type="ORF">ABFB10_09590</name>
</gene>
<comment type="caution">
    <text evidence="11">The sequence shown here is derived from an EMBL/GenBank/DDBJ whole genome shotgun (WGS) entry which is preliminary data.</text>
</comment>
<dbReference type="GO" id="GO:0016887">
    <property type="term" value="F:ATP hydrolysis activity"/>
    <property type="evidence" value="ECO:0007669"/>
    <property type="project" value="InterPro"/>
</dbReference>
<keyword evidence="3" id="KW-0547">Nucleotide-binding</keyword>
<comment type="function">
    <text evidence="7">Part of an ABC transporter complex. Transmembrane domains (TMD) form a pore in the inner membrane and the ATP-binding domain (NBD) is responsible for energy generation.</text>
</comment>
<dbReference type="InterPro" id="IPR011527">
    <property type="entry name" value="ABC1_TM_dom"/>
</dbReference>
<accession>A0AAW9S8Q3</accession>
<dbReference type="Gene3D" id="3.40.50.300">
    <property type="entry name" value="P-loop containing nucleotide triphosphate hydrolases"/>
    <property type="match status" value="1"/>
</dbReference>
<feature type="transmembrane region" description="Helical" evidence="8">
    <location>
        <begin position="271"/>
        <end position="292"/>
    </location>
</feature>
<evidence type="ECO:0000259" key="10">
    <source>
        <dbReference type="PROSITE" id="PS50929"/>
    </source>
</evidence>
<sequence>MQQWFQRFVRRAGDMIDAEAPAEGPPPRRLRPFVFWALKGGWTVIWLGVAISVLAGITEVASMWLLGLVVDAVAAPANAVVPVGWLIAAAVGLLLVARPLLFGGLALTQAVMIGPNILKLVLARLYRWTIDQPVSFFDNDFAGRVAQKKMQAARSLTEIVVETVNAVTFGLATVMATAVLLGGISGWLLGVLALWLVAYAGFLKLMLPTVRARSAKRAEAQAMVTGQVVDTISNIKTVKLFAGGAQEDRMALGAMSDLRDKTLHYGEAQTAFRLGLIFIAGLLPILMVGAAIALRAGGVSPGDIAAVGAVTIRLAQMTGWISFTLMVIYSHLGEVEDGMNTLSVPHTLTDASDAAELVVPAAEIRFDDVTFTYGGESGGVEGIDLTIAPGEKLAIVGASGAGKSTLLALLLRLYDSEGGVVRIDGQDVSGVTQESLRRKIGMVTQETAMFNRSAMDNIRYGRPEASDAEVIAAARAAEAHEFIGALRDHRGRKGYAAHLGERGVKLSGGQRQRIALARAILKDAPILVLDEATSALDSEVEAAIQEALGRVMQGKTVLAIAHRLSTISSMDRIIVLDGGRIVEEGTHDTLLENGGLYARYWERQSGGFLGSDGLPEAAE</sequence>
<name>A0AAW9S8Q3_9RHOB</name>
<dbReference type="PANTHER" id="PTHR24221">
    <property type="entry name" value="ATP-BINDING CASSETTE SUB-FAMILY B"/>
    <property type="match status" value="1"/>
</dbReference>
<keyword evidence="4 11" id="KW-0067">ATP-binding</keyword>
<reference evidence="11 12" key="1">
    <citation type="submission" date="2024-05" db="EMBL/GenBank/DDBJ databases">
        <title>Genome sequence of Ponticoccus litoralis KCCM 90028.</title>
        <authorList>
            <person name="Kim J.M."/>
            <person name="Lee J.K."/>
            <person name="Choi B.J."/>
            <person name="Bayburt H."/>
            <person name="Baek J.H."/>
            <person name="Jeon C.O."/>
        </authorList>
    </citation>
    <scope>NUCLEOTIDE SEQUENCE [LARGE SCALE GENOMIC DNA]</scope>
    <source>
        <strain evidence="11 12">KCCM 90028</strain>
    </source>
</reference>
<dbReference type="GO" id="GO:0034040">
    <property type="term" value="F:ATPase-coupled lipid transmembrane transporter activity"/>
    <property type="evidence" value="ECO:0007669"/>
    <property type="project" value="TreeGrafter"/>
</dbReference>
<evidence type="ECO:0000256" key="3">
    <source>
        <dbReference type="ARBA" id="ARBA00022741"/>
    </source>
</evidence>
<evidence type="ECO:0000256" key="2">
    <source>
        <dbReference type="ARBA" id="ARBA00022692"/>
    </source>
</evidence>
<dbReference type="PROSITE" id="PS00211">
    <property type="entry name" value="ABC_TRANSPORTER_1"/>
    <property type="match status" value="1"/>
</dbReference>
<dbReference type="SMART" id="SM00382">
    <property type="entry name" value="AAA"/>
    <property type="match status" value="1"/>
</dbReference>
<dbReference type="InterPro" id="IPR039421">
    <property type="entry name" value="Type_1_exporter"/>
</dbReference>
<dbReference type="Proteomes" id="UP001428774">
    <property type="component" value="Unassembled WGS sequence"/>
</dbReference>
<proteinExistence type="predicted"/>
<evidence type="ECO:0000256" key="4">
    <source>
        <dbReference type="ARBA" id="ARBA00022840"/>
    </source>
</evidence>
<dbReference type="InterPro" id="IPR027417">
    <property type="entry name" value="P-loop_NTPase"/>
</dbReference>
<dbReference type="Pfam" id="PF00664">
    <property type="entry name" value="ABC_membrane"/>
    <property type="match status" value="1"/>
</dbReference>
<feature type="transmembrane region" description="Helical" evidence="8">
    <location>
        <begin position="33"/>
        <end position="57"/>
    </location>
</feature>
<keyword evidence="12" id="KW-1185">Reference proteome</keyword>
<dbReference type="Pfam" id="PF00005">
    <property type="entry name" value="ABC_tran"/>
    <property type="match status" value="1"/>
</dbReference>
<comment type="subcellular location">
    <subcellularLocation>
        <location evidence="1">Cell membrane</location>
        <topology evidence="1">Multi-pass membrane protein</topology>
    </subcellularLocation>
</comment>
<feature type="domain" description="ABC transporter" evidence="9">
    <location>
        <begin position="364"/>
        <end position="603"/>
    </location>
</feature>
<keyword evidence="6 8" id="KW-0472">Membrane</keyword>
<dbReference type="FunFam" id="3.40.50.300:FF:000218">
    <property type="entry name" value="Multidrug ABC transporter ATP-binding protein"/>
    <property type="match status" value="1"/>
</dbReference>
<dbReference type="PANTHER" id="PTHR24221:SF203">
    <property type="entry name" value="ATP-BINDING_PERMEASE FUSION ABC TRANSPORTER-RELATED"/>
    <property type="match status" value="1"/>
</dbReference>
<feature type="transmembrane region" description="Helical" evidence="8">
    <location>
        <begin position="187"/>
        <end position="207"/>
    </location>
</feature>
<protein>
    <submittedName>
        <fullName evidence="11">ABC transporter ATP-binding protein</fullName>
    </submittedName>
</protein>
<evidence type="ECO:0000256" key="7">
    <source>
        <dbReference type="ARBA" id="ARBA00024725"/>
    </source>
</evidence>
<dbReference type="InterPro" id="IPR003439">
    <property type="entry name" value="ABC_transporter-like_ATP-bd"/>
</dbReference>
<dbReference type="Gene3D" id="1.20.1560.10">
    <property type="entry name" value="ABC transporter type 1, transmembrane domain"/>
    <property type="match status" value="1"/>
</dbReference>
<organism evidence="11 12">
    <name type="scientific">Ponticoccus litoralis</name>
    <dbReference type="NCBI Taxonomy" id="422297"/>
    <lineage>
        <taxon>Bacteria</taxon>
        <taxon>Pseudomonadati</taxon>
        <taxon>Pseudomonadota</taxon>
        <taxon>Alphaproteobacteria</taxon>
        <taxon>Rhodobacterales</taxon>
        <taxon>Roseobacteraceae</taxon>
        <taxon>Ponticoccus</taxon>
    </lineage>
</organism>
<dbReference type="GO" id="GO:0140359">
    <property type="term" value="F:ABC-type transporter activity"/>
    <property type="evidence" value="ECO:0007669"/>
    <property type="project" value="InterPro"/>
</dbReference>
<dbReference type="SUPFAM" id="SSF90123">
    <property type="entry name" value="ABC transporter transmembrane region"/>
    <property type="match status" value="1"/>
</dbReference>
<keyword evidence="5 8" id="KW-1133">Transmembrane helix</keyword>
<dbReference type="PROSITE" id="PS50929">
    <property type="entry name" value="ABC_TM1F"/>
    <property type="match status" value="1"/>
</dbReference>
<evidence type="ECO:0000256" key="8">
    <source>
        <dbReference type="SAM" id="Phobius"/>
    </source>
</evidence>
<evidence type="ECO:0000313" key="12">
    <source>
        <dbReference type="Proteomes" id="UP001428774"/>
    </source>
</evidence>
<dbReference type="InterPro" id="IPR036640">
    <property type="entry name" value="ABC1_TM_sf"/>
</dbReference>
<feature type="domain" description="ABC transmembrane type-1" evidence="10">
    <location>
        <begin position="46"/>
        <end position="330"/>
    </location>
</feature>
<evidence type="ECO:0000313" key="11">
    <source>
        <dbReference type="EMBL" id="MEN9061256.1"/>
    </source>
</evidence>
<dbReference type="GO" id="GO:0005886">
    <property type="term" value="C:plasma membrane"/>
    <property type="evidence" value="ECO:0007669"/>
    <property type="project" value="UniProtKB-SubCell"/>
</dbReference>
<dbReference type="SUPFAM" id="SSF52540">
    <property type="entry name" value="P-loop containing nucleoside triphosphate hydrolases"/>
    <property type="match status" value="1"/>
</dbReference>
<evidence type="ECO:0000256" key="6">
    <source>
        <dbReference type="ARBA" id="ARBA00023136"/>
    </source>
</evidence>
<dbReference type="AlphaFoldDB" id="A0AAW9S8Q3"/>
<feature type="transmembrane region" description="Helical" evidence="8">
    <location>
        <begin position="159"/>
        <end position="181"/>
    </location>
</feature>
<dbReference type="EMBL" id="JBDNCH010000002">
    <property type="protein sequence ID" value="MEN9061256.1"/>
    <property type="molecule type" value="Genomic_DNA"/>
</dbReference>
<dbReference type="GO" id="GO:0005524">
    <property type="term" value="F:ATP binding"/>
    <property type="evidence" value="ECO:0007669"/>
    <property type="project" value="UniProtKB-KW"/>
</dbReference>
<dbReference type="RefSeq" id="WP_347166345.1">
    <property type="nucleotide sequence ID" value="NZ_JBDNCH010000002.1"/>
</dbReference>
<dbReference type="PROSITE" id="PS50893">
    <property type="entry name" value="ABC_TRANSPORTER_2"/>
    <property type="match status" value="1"/>
</dbReference>
<evidence type="ECO:0000259" key="9">
    <source>
        <dbReference type="PROSITE" id="PS50893"/>
    </source>
</evidence>
<keyword evidence="2 8" id="KW-0812">Transmembrane</keyword>
<evidence type="ECO:0000256" key="5">
    <source>
        <dbReference type="ARBA" id="ARBA00022989"/>
    </source>
</evidence>